<sequence>MVSLLQTAVLLMKSVMSRTKTEESVGLAGTDLAKKQFDLTSTPTADGLHLVHFDAPSVERKDR</sequence>
<protein>
    <submittedName>
        <fullName evidence="1">Uncharacterized protein</fullName>
    </submittedName>
</protein>
<organism evidence="1 2">
    <name type="scientific">Rhodopirellula sallentina SM41</name>
    <dbReference type="NCBI Taxonomy" id="1263870"/>
    <lineage>
        <taxon>Bacteria</taxon>
        <taxon>Pseudomonadati</taxon>
        <taxon>Planctomycetota</taxon>
        <taxon>Planctomycetia</taxon>
        <taxon>Pirellulales</taxon>
        <taxon>Pirellulaceae</taxon>
        <taxon>Rhodopirellula</taxon>
    </lineage>
</organism>
<name>M5U9K0_9BACT</name>
<keyword evidence="2" id="KW-1185">Reference proteome</keyword>
<accession>M5U9K0</accession>
<evidence type="ECO:0000313" key="1">
    <source>
        <dbReference type="EMBL" id="EMI54531.1"/>
    </source>
</evidence>
<evidence type="ECO:0000313" key="2">
    <source>
        <dbReference type="Proteomes" id="UP000011885"/>
    </source>
</evidence>
<dbReference type="AlphaFoldDB" id="M5U9K0"/>
<dbReference type="Proteomes" id="UP000011885">
    <property type="component" value="Unassembled WGS sequence"/>
</dbReference>
<gene>
    <name evidence="1" type="ORF">RSSM_04002</name>
</gene>
<reference evidence="1 2" key="1">
    <citation type="journal article" date="2013" name="Mar. Genomics">
        <title>Expression of sulfatases in Rhodopirellula baltica and the diversity of sulfatases in the genus Rhodopirellula.</title>
        <authorList>
            <person name="Wegner C.E."/>
            <person name="Richter-Heitmann T."/>
            <person name="Klindworth A."/>
            <person name="Klockow C."/>
            <person name="Richter M."/>
            <person name="Achstetter T."/>
            <person name="Glockner F.O."/>
            <person name="Harder J."/>
        </authorList>
    </citation>
    <scope>NUCLEOTIDE SEQUENCE [LARGE SCALE GENOMIC DNA]</scope>
    <source>
        <strain evidence="1 2">SM41</strain>
    </source>
</reference>
<dbReference type="PATRIC" id="fig|1263870.3.peg.4238"/>
<comment type="caution">
    <text evidence="1">The sequence shown here is derived from an EMBL/GenBank/DDBJ whole genome shotgun (WGS) entry which is preliminary data.</text>
</comment>
<proteinExistence type="predicted"/>
<dbReference type="EMBL" id="ANOH01000274">
    <property type="protein sequence ID" value="EMI54531.1"/>
    <property type="molecule type" value="Genomic_DNA"/>
</dbReference>